<proteinExistence type="predicted"/>
<dbReference type="Pfam" id="PF02602">
    <property type="entry name" value="HEM4"/>
    <property type="match status" value="1"/>
</dbReference>
<feature type="domain" description="Tetrapyrrole biosynthesis uroporphyrinogen III synthase" evidence="1">
    <location>
        <begin position="18"/>
        <end position="312"/>
    </location>
</feature>
<protein>
    <submittedName>
        <fullName evidence="2">Uroporphyrinogen-III synthase</fullName>
    </submittedName>
</protein>
<dbReference type="GO" id="GO:0005829">
    <property type="term" value="C:cytosol"/>
    <property type="evidence" value="ECO:0007669"/>
    <property type="project" value="TreeGrafter"/>
</dbReference>
<dbReference type="AlphaFoldDB" id="A0A1M2VMC8"/>
<dbReference type="InterPro" id="IPR003754">
    <property type="entry name" value="4pyrrol_synth_uPrphyn_synth"/>
</dbReference>
<dbReference type="PANTHER" id="PTHR12390">
    <property type="entry name" value="UROPORPHYRINOGEN III SYNTHASE"/>
    <property type="match status" value="1"/>
</dbReference>
<dbReference type="PANTHER" id="PTHR12390:SF0">
    <property type="entry name" value="UROPORPHYRINOGEN-III SYNTHASE"/>
    <property type="match status" value="1"/>
</dbReference>
<dbReference type="Gene3D" id="3.40.50.10090">
    <property type="match status" value="2"/>
</dbReference>
<dbReference type="UniPathway" id="UPA00251">
    <property type="reaction ID" value="UER00320"/>
</dbReference>
<dbReference type="SUPFAM" id="SSF69618">
    <property type="entry name" value="HemD-like"/>
    <property type="match status" value="1"/>
</dbReference>
<keyword evidence="3" id="KW-1185">Reference proteome</keyword>
<dbReference type="InterPro" id="IPR036108">
    <property type="entry name" value="4pyrrol_syn_uPrphyn_synt_sf"/>
</dbReference>
<gene>
    <name evidence="2" type="ORF">TRAPUB_357</name>
</gene>
<dbReference type="InterPro" id="IPR039793">
    <property type="entry name" value="UROS/Hem4"/>
</dbReference>
<dbReference type="EMBL" id="MNAD01001018">
    <property type="protein sequence ID" value="OJT08747.1"/>
    <property type="molecule type" value="Genomic_DNA"/>
</dbReference>
<organism evidence="2 3">
    <name type="scientific">Trametes pubescens</name>
    <name type="common">White-rot fungus</name>
    <dbReference type="NCBI Taxonomy" id="154538"/>
    <lineage>
        <taxon>Eukaryota</taxon>
        <taxon>Fungi</taxon>
        <taxon>Dikarya</taxon>
        <taxon>Basidiomycota</taxon>
        <taxon>Agaricomycotina</taxon>
        <taxon>Agaricomycetes</taxon>
        <taxon>Polyporales</taxon>
        <taxon>Polyporaceae</taxon>
        <taxon>Trametes</taxon>
    </lineage>
</organism>
<evidence type="ECO:0000313" key="2">
    <source>
        <dbReference type="EMBL" id="OJT08747.1"/>
    </source>
</evidence>
<dbReference type="OMA" id="IHGADTG"/>
<reference evidence="2 3" key="1">
    <citation type="submission" date="2016-10" db="EMBL/GenBank/DDBJ databases">
        <title>Genome sequence of the basidiomycete white-rot fungus Trametes pubescens.</title>
        <authorList>
            <person name="Makela M.R."/>
            <person name="Granchi Z."/>
            <person name="Peng M."/>
            <person name="De Vries R.P."/>
            <person name="Grigoriev I."/>
            <person name="Riley R."/>
            <person name="Hilden K."/>
        </authorList>
    </citation>
    <scope>NUCLEOTIDE SEQUENCE [LARGE SCALE GENOMIC DNA]</scope>
    <source>
        <strain evidence="2 3">FBCC735</strain>
    </source>
</reference>
<dbReference type="CDD" id="cd06578">
    <property type="entry name" value="HemD"/>
    <property type="match status" value="1"/>
</dbReference>
<sequence>MSTSVLLLRSPSEDDGPDKYEEAFRARGYRPVSVSVLETVHRNLDTLRDVVKRGGRIADEYAGGRYAGVIVTSGRACEAWRVVVQQLEEESSGAQDRQQDTGMSRDRPLCEVEALTDPPRTVFDWSTVPFYAVGAATASALSSIHDACPASRYVPHDIRGGANAGTAEKLAHFIVSDLPEGGSRRLLYLTGDKNRDTLPSILGEAEIDQESIQVYATQGSSKFEEDLARVLEADAPDGAGRWWIVHFAPSAAKTVSPTLVKYFNIPIAEEASSSARRAHVAAIGPTTSTFLRDELHVEVTVVAEKPTPDALAEGIAEWYRTHELGSNAGRL</sequence>
<dbReference type="GO" id="GO:0004852">
    <property type="term" value="F:uroporphyrinogen-III synthase activity"/>
    <property type="evidence" value="ECO:0007669"/>
    <property type="project" value="InterPro"/>
</dbReference>
<dbReference type="GO" id="GO:0006780">
    <property type="term" value="P:uroporphyrinogen III biosynthetic process"/>
    <property type="evidence" value="ECO:0007669"/>
    <property type="project" value="InterPro"/>
</dbReference>
<evidence type="ECO:0000259" key="1">
    <source>
        <dbReference type="Pfam" id="PF02602"/>
    </source>
</evidence>
<dbReference type="Proteomes" id="UP000184267">
    <property type="component" value="Unassembled WGS sequence"/>
</dbReference>
<name>A0A1M2VMC8_TRAPU</name>
<accession>A0A1M2VMC8</accession>
<evidence type="ECO:0000313" key="3">
    <source>
        <dbReference type="Proteomes" id="UP000184267"/>
    </source>
</evidence>
<dbReference type="GO" id="GO:0006782">
    <property type="term" value="P:protoporphyrinogen IX biosynthetic process"/>
    <property type="evidence" value="ECO:0007669"/>
    <property type="project" value="UniProtKB-UniPathway"/>
</dbReference>
<dbReference type="OrthoDB" id="5595751at2759"/>
<comment type="caution">
    <text evidence="2">The sequence shown here is derived from an EMBL/GenBank/DDBJ whole genome shotgun (WGS) entry which is preliminary data.</text>
</comment>
<dbReference type="STRING" id="154538.A0A1M2VMC8"/>